<dbReference type="GeneTree" id="ENSGT00940000163982"/>
<feature type="repeat" description="ANK" evidence="2">
    <location>
        <begin position="66"/>
        <end position="98"/>
    </location>
</feature>
<dbReference type="SUPFAM" id="SSF48403">
    <property type="entry name" value="Ankyrin repeat"/>
    <property type="match status" value="1"/>
</dbReference>
<feature type="coiled-coil region" evidence="3">
    <location>
        <begin position="1403"/>
        <end position="1475"/>
    </location>
</feature>
<protein>
    <submittedName>
        <fullName evidence="7">Ankyrin repeat domain containing 26</fullName>
    </submittedName>
</protein>
<dbReference type="InterPro" id="IPR002110">
    <property type="entry name" value="Ankyrin_rpt"/>
</dbReference>
<dbReference type="PROSITE" id="PS50297">
    <property type="entry name" value="ANK_REP_REGION"/>
    <property type="match status" value="3"/>
</dbReference>
<evidence type="ECO:0000259" key="5">
    <source>
        <dbReference type="Pfam" id="PF12001"/>
    </source>
</evidence>
<evidence type="ECO:0000259" key="6">
    <source>
        <dbReference type="Pfam" id="PF14915"/>
    </source>
</evidence>
<dbReference type="HOGENOM" id="CLU_001111_0_1_1"/>
<dbReference type="EMBL" id="AHAT01016131">
    <property type="status" value="NOT_ANNOTATED_CDS"/>
    <property type="molecule type" value="Genomic_DNA"/>
</dbReference>
<name>W5NEX0_LEPOC</name>
<feature type="repeat" description="ANK" evidence="2">
    <location>
        <begin position="165"/>
        <end position="197"/>
    </location>
</feature>
<feature type="coiled-coil region" evidence="3">
    <location>
        <begin position="736"/>
        <end position="964"/>
    </location>
</feature>
<feature type="compositionally biased region" description="Low complexity" evidence="4">
    <location>
        <begin position="308"/>
        <end position="319"/>
    </location>
</feature>
<feature type="compositionally biased region" description="Basic and acidic residues" evidence="4">
    <location>
        <begin position="281"/>
        <end position="303"/>
    </location>
</feature>
<feature type="domain" description="DUF3496" evidence="5">
    <location>
        <begin position="1527"/>
        <end position="1614"/>
    </location>
</feature>
<evidence type="ECO:0000313" key="7">
    <source>
        <dbReference type="Ensembl" id="ENSLOCP00000019179.1"/>
    </source>
</evidence>
<dbReference type="InterPro" id="IPR036770">
    <property type="entry name" value="Ankyrin_rpt-contain_sf"/>
</dbReference>
<dbReference type="PANTHER" id="PTHR24147">
    <property type="entry name" value="ANKYRIN REPEAT DOMAIN 36-RELATED"/>
    <property type="match status" value="1"/>
</dbReference>
<feature type="repeat" description="ANK" evidence="2">
    <location>
        <begin position="132"/>
        <end position="164"/>
    </location>
</feature>
<dbReference type="Proteomes" id="UP000018468">
    <property type="component" value="Linkage group LG8"/>
</dbReference>
<feature type="coiled-coil region" evidence="3">
    <location>
        <begin position="990"/>
        <end position="1154"/>
    </location>
</feature>
<reference evidence="7" key="2">
    <citation type="submission" date="2025-08" db="UniProtKB">
        <authorList>
            <consortium name="Ensembl"/>
        </authorList>
    </citation>
    <scope>IDENTIFICATION</scope>
</reference>
<feature type="region of interest" description="Disordered" evidence="4">
    <location>
        <begin position="216"/>
        <end position="431"/>
    </location>
</feature>
<feature type="region of interest" description="Disordered" evidence="4">
    <location>
        <begin position="484"/>
        <end position="503"/>
    </location>
</feature>
<feature type="domain" description="CCDC144C-like coiled-coil" evidence="6">
    <location>
        <begin position="790"/>
        <end position="1267"/>
    </location>
</feature>
<feature type="compositionally biased region" description="Polar residues" evidence="4">
    <location>
        <begin position="228"/>
        <end position="237"/>
    </location>
</feature>
<dbReference type="Pfam" id="PF12001">
    <property type="entry name" value="DUF3496"/>
    <property type="match status" value="1"/>
</dbReference>
<feature type="compositionally biased region" description="Polar residues" evidence="4">
    <location>
        <begin position="370"/>
        <end position="380"/>
    </location>
</feature>
<dbReference type="InterPro" id="IPR021885">
    <property type="entry name" value="DUF3496"/>
</dbReference>
<accession>W5NEX0</accession>
<dbReference type="Pfam" id="PF00023">
    <property type="entry name" value="Ank"/>
    <property type="match status" value="2"/>
</dbReference>
<reference evidence="8" key="1">
    <citation type="submission" date="2011-12" db="EMBL/GenBank/DDBJ databases">
        <title>The Draft Genome of Lepisosteus oculatus.</title>
        <authorList>
            <consortium name="The Broad Institute Genome Assembly &amp; Analysis Group"/>
            <consortium name="Computational R&amp;D Group"/>
            <consortium name="and Sequencing Platform"/>
            <person name="Di Palma F."/>
            <person name="Alfoldi J."/>
            <person name="Johnson J."/>
            <person name="Berlin A."/>
            <person name="Gnerre S."/>
            <person name="Jaffe D."/>
            <person name="MacCallum I."/>
            <person name="Young S."/>
            <person name="Walker B.J."/>
            <person name="Lander E.S."/>
            <person name="Lindblad-Toh K."/>
        </authorList>
    </citation>
    <scope>NUCLEOTIDE SEQUENCE [LARGE SCALE GENOMIC DNA]</scope>
</reference>
<dbReference type="InterPro" id="IPR039497">
    <property type="entry name" value="CC144C-like_CC_dom"/>
</dbReference>
<keyword evidence="2" id="KW-0040">ANK repeat</keyword>
<feature type="region of interest" description="Disordered" evidence="4">
    <location>
        <begin position="508"/>
        <end position="535"/>
    </location>
</feature>
<dbReference type="Ensembl" id="ENSLOCT00000019211.1">
    <property type="protein sequence ID" value="ENSLOCP00000019179.1"/>
    <property type="gene ID" value="ENSLOCG00000015575.1"/>
</dbReference>
<dbReference type="EMBL" id="AHAT01016130">
    <property type="status" value="NOT_ANNOTATED_CDS"/>
    <property type="molecule type" value="Genomic_DNA"/>
</dbReference>
<dbReference type="EMBL" id="AHAT01016132">
    <property type="status" value="NOT_ANNOTATED_CDS"/>
    <property type="molecule type" value="Genomic_DNA"/>
</dbReference>
<dbReference type="SMART" id="SM00248">
    <property type="entry name" value="ANK"/>
    <property type="match status" value="4"/>
</dbReference>
<dbReference type="STRING" id="7918.ENSLOCP00000019179"/>
<sequence length="1736" mass="197874">MKKIFSFAKKKKGFSPNSSDTGSVLSAGYELKEKDLGKLHKAASTGDLTKLKQLVKKHDFNQLDKENRTPLHLACAYGHADIVRFLAEGKAKLNLCDNQNRSPLMKAVQCQQEQCAVTLLENDADPNLVDINGNTALHLSALIPSISMAAQLLEHKANINAENKEGCTPLILAVTENHPEMVEFLLKEGADVDADNNSKRYVILASKMDLELQQSTEQLSGAVEEDTSQTASISRASNKGGAGDSWPSTDEDEELDFSPKKQQKPNLKKLLNASQKGRKNVKTDSPDWRSEGESENENKDGTERNSCPPSTLPLTSSTLHLANPSPQSFSKPPQMTSTPLQGSISKSRKPFQPSKENGKSLDDSWDSEQKGNNNKSTVSHSSRDENLLSELGLEPAEEEDSPWDSESASESPRKFQNGSTNSAVKAQTVMHSISEETNEELFYIPSFLRGSRNYRMAKLEDSRSIGRPGGPRNSEDENAFLKNTSEFSQSVPQKSYSQKSYLFQSDTARSKDTLLSPEEEQSESSSEPEYFKRPLMSTKYKSSYTTELELSNPCHIGPMESDVQVIQEEDQCAASKRPSDEELEEDMQRFKNEVSREKKAFGGSQISAELEDLERPHRQTETEKFFTNRPTISLNTVLIGDPLSVFDDSTLSEMSEDGVRAPLAVTQKNKSNEEIELADDFDDFTQSSDTATEDVESPISGYRNASLLLKQLDCGSIDSVSLVKIQNMFHEYERTIQKERGRYNLLNDKVRQLEEERRELRKSLENTREGKSSLEHRQVELETDLNNLKFVLKQEREKQKNAVMLYEQSRDQLRKKEEQYCQELEGKQQVELTMRNLEMEMRALINNMKQLEEDRNEAQRLLTQERNARVLQEGILNNHLRKQKEIEEENKRKILSQLGEASDRKKDLLQQNRSLQDEVAMLKLDLDRAKAHNQQEEAKYSEENEALKEKVEDLKRDLKLNEEALAQTVFQYNSQLSALKTECSVITSKLEHEKQAKDKLETELESVRIRLTSALQEVERSQAAKADLERTLQRERDEWLRLQEKHNSEATSQRESINSLSQQLGKAEAKANSLENECHRATLSLTEKVLLLETMQREKEQAQSRQKELEASLQAEKDQMSKSLFRQETMQERLVQVQSENMLLRQQLEEAQNKGIIKEKVVTDVQDRFSDILTKLRADSEERVHMVEERSKELVAKNIELREQIYKHENEKSEREGVLRQTQQELADALKKLSMCEASLEVNTHYRNSLEEEKLTLQKEMDRMKTKKLQQVLSTSSGAEKTIKQLEEHMQQLEIENAKLEAASKQQTNRIEVLQKENQEAAVVETEKKKARKVAEMKRSAETRLDQEMKRNSELQKEMNRLRTLVKTAKKKLKDQENGEFASHHSSFRGEMDHKALETETAVARFRNKVDDLSQHLEKEELKSARLETMNSDLREQLASLKALTQGHEKLERNKRQLEEEVAKLRKHVETSMLDQSQIEQYRREAEERARQEIRQKLEEVNLFLQTQAASQEALEQIKATNEATLRNQLEQRIRDLECELSRVRSSQQDHMSQRDSTQTELERYKELYTDELRLRKSLAAKLERSNERLAEANTKLLGERQRSKSLIASSIVNGSLTAGPVLDMNQLQGSLGPFGGTLGPLNRNLSLGGSFLNPVGDGLSQNSRVEAYLAKMQNELEKNISKELDHATAELEGGSARLSPVGSAAGSLKSVNLDQDPVSRATQQYLEVLKKNYMI</sequence>
<evidence type="ECO:0000256" key="3">
    <source>
        <dbReference type="SAM" id="Coils"/>
    </source>
</evidence>
<dbReference type="InParanoid" id="W5NEX0"/>
<keyword evidence="8" id="KW-1185">Reference proteome</keyword>
<organism evidence="7 8">
    <name type="scientific">Lepisosteus oculatus</name>
    <name type="common">Spotted gar</name>
    <dbReference type="NCBI Taxonomy" id="7918"/>
    <lineage>
        <taxon>Eukaryota</taxon>
        <taxon>Metazoa</taxon>
        <taxon>Chordata</taxon>
        <taxon>Craniata</taxon>
        <taxon>Vertebrata</taxon>
        <taxon>Euteleostomi</taxon>
        <taxon>Actinopterygii</taxon>
        <taxon>Neopterygii</taxon>
        <taxon>Holostei</taxon>
        <taxon>Semionotiformes</taxon>
        <taxon>Lepisosteidae</taxon>
        <taxon>Lepisosteus</taxon>
    </lineage>
</organism>
<reference evidence="7" key="3">
    <citation type="submission" date="2025-09" db="UniProtKB">
        <authorList>
            <consortium name="Ensembl"/>
        </authorList>
    </citation>
    <scope>IDENTIFICATION</scope>
</reference>
<dbReference type="eggNOG" id="ENOG502QR0R">
    <property type="taxonomic scope" value="Eukaryota"/>
</dbReference>
<dbReference type="Pfam" id="PF12796">
    <property type="entry name" value="Ank_2"/>
    <property type="match status" value="1"/>
</dbReference>
<feature type="region of interest" description="Disordered" evidence="4">
    <location>
        <begin position="1373"/>
        <end position="1392"/>
    </location>
</feature>
<dbReference type="Gene3D" id="1.25.40.20">
    <property type="entry name" value="Ankyrin repeat-containing domain"/>
    <property type="match status" value="2"/>
</dbReference>
<keyword evidence="1 3" id="KW-0175">Coiled coil</keyword>
<dbReference type="PROSITE" id="PS50088">
    <property type="entry name" value="ANK_REPEAT"/>
    <property type="match status" value="3"/>
</dbReference>
<feature type="coiled-coil region" evidence="3">
    <location>
        <begin position="1520"/>
        <end position="1547"/>
    </location>
</feature>
<feature type="compositionally biased region" description="Polar residues" evidence="4">
    <location>
        <begin position="324"/>
        <end position="345"/>
    </location>
</feature>
<dbReference type="Bgee" id="ENSLOCG00000015575">
    <property type="expression patterns" value="Expressed in testis and 13 other cell types or tissues"/>
</dbReference>
<dbReference type="Pfam" id="PF14915">
    <property type="entry name" value="CCDC144C"/>
    <property type="match status" value="1"/>
</dbReference>
<dbReference type="PANTHER" id="PTHR24147:SF53">
    <property type="entry name" value="ANKYRIN REPEAT DOMAIN 26"/>
    <property type="match status" value="1"/>
</dbReference>
<feature type="compositionally biased region" description="Polar residues" evidence="4">
    <location>
        <begin position="404"/>
        <end position="431"/>
    </location>
</feature>
<evidence type="ECO:0000313" key="8">
    <source>
        <dbReference type="Proteomes" id="UP000018468"/>
    </source>
</evidence>
<evidence type="ECO:0000256" key="2">
    <source>
        <dbReference type="PROSITE-ProRule" id="PRU00023"/>
    </source>
</evidence>
<dbReference type="InterPro" id="IPR050657">
    <property type="entry name" value="Ankyrin_repeat_domain"/>
</dbReference>
<evidence type="ECO:0000256" key="4">
    <source>
        <dbReference type="SAM" id="MobiDB-lite"/>
    </source>
</evidence>
<proteinExistence type="predicted"/>
<feature type="coiled-coil region" evidence="3">
    <location>
        <begin position="1576"/>
        <end position="1603"/>
    </location>
</feature>
<evidence type="ECO:0000256" key="1">
    <source>
        <dbReference type="ARBA" id="ARBA00023054"/>
    </source>
</evidence>
<dbReference type="PRINTS" id="PR01415">
    <property type="entry name" value="ANKYRIN"/>
</dbReference>
<dbReference type="OMA" id="QCQMKEV"/>